<dbReference type="EMBL" id="OU015584">
    <property type="protein sequence ID" value="CAG5081563.1"/>
    <property type="molecule type" value="Genomic_DNA"/>
</dbReference>
<evidence type="ECO:0000313" key="1">
    <source>
        <dbReference type="EMBL" id="CAG5081563.1"/>
    </source>
</evidence>
<dbReference type="RefSeq" id="WP_258541862.1">
    <property type="nucleotide sequence ID" value="NZ_OU015584.1"/>
</dbReference>
<organism evidence="1 2">
    <name type="scientific">Parvicella tangerina</name>
    <dbReference type="NCBI Taxonomy" id="2829795"/>
    <lineage>
        <taxon>Bacteria</taxon>
        <taxon>Pseudomonadati</taxon>
        <taxon>Bacteroidota</taxon>
        <taxon>Flavobacteriia</taxon>
        <taxon>Flavobacteriales</taxon>
        <taxon>Parvicellaceae</taxon>
        <taxon>Parvicella</taxon>
    </lineage>
</organism>
<protein>
    <submittedName>
        <fullName evidence="1">Uncharacterized protein</fullName>
    </submittedName>
</protein>
<dbReference type="KEGG" id="ptan:CRYO30217_01669"/>
<dbReference type="Proteomes" id="UP000683507">
    <property type="component" value="Chromosome"/>
</dbReference>
<evidence type="ECO:0000313" key="2">
    <source>
        <dbReference type="Proteomes" id="UP000683507"/>
    </source>
</evidence>
<dbReference type="AlphaFoldDB" id="A0A916JME7"/>
<reference evidence="1" key="1">
    <citation type="submission" date="2021-04" db="EMBL/GenBank/DDBJ databases">
        <authorList>
            <person name="Rodrigo-Torres L."/>
            <person name="Arahal R. D."/>
            <person name="Lucena T."/>
        </authorList>
    </citation>
    <scope>NUCLEOTIDE SEQUENCE</scope>
    <source>
        <strain evidence="1">AS29M-1</strain>
    </source>
</reference>
<gene>
    <name evidence="1" type="ORF">CRYO30217_01669</name>
</gene>
<proteinExistence type="predicted"/>
<accession>A0A916JME7</accession>
<sequence>MNDYPEIAKLRSFLDGRKVRFKKLKKDDPYFFPVQLKINQHQWKIYIDDEYEDFNSAKPLSCLYLILLALDTYEYAEDYLDWCNQYNLDAANMKWLDYFKELDKIYHEIEDVLGEIDPCISDYDYTLRTGVVDELLK</sequence>
<keyword evidence="2" id="KW-1185">Reference proteome</keyword>
<name>A0A916JME7_9FLAO</name>